<evidence type="ECO:0000313" key="1">
    <source>
        <dbReference type="EMBL" id="TFF33887.1"/>
    </source>
</evidence>
<dbReference type="OrthoDB" id="712487at2"/>
<organism evidence="1 2">
    <name type="scientific">Mucilaginibacter psychrotolerans</name>
    <dbReference type="NCBI Taxonomy" id="1524096"/>
    <lineage>
        <taxon>Bacteria</taxon>
        <taxon>Pseudomonadati</taxon>
        <taxon>Bacteroidota</taxon>
        <taxon>Sphingobacteriia</taxon>
        <taxon>Sphingobacteriales</taxon>
        <taxon>Sphingobacteriaceae</taxon>
        <taxon>Mucilaginibacter</taxon>
    </lineage>
</organism>
<comment type="caution">
    <text evidence="1">The sequence shown here is derived from an EMBL/GenBank/DDBJ whole genome shotgun (WGS) entry which is preliminary data.</text>
</comment>
<dbReference type="Proteomes" id="UP000297540">
    <property type="component" value="Unassembled WGS sequence"/>
</dbReference>
<keyword evidence="2" id="KW-1185">Reference proteome</keyword>
<dbReference type="EMBL" id="SOZE01000037">
    <property type="protein sequence ID" value="TFF33887.1"/>
    <property type="molecule type" value="Genomic_DNA"/>
</dbReference>
<protein>
    <submittedName>
        <fullName evidence="1">Uncharacterized protein</fullName>
    </submittedName>
</protein>
<sequence>MKTFNLDKSFSKLINLTDTLEIKKNSLTENGLPKFGGNCYYTITIPIFSLDHNMAYVQQSMLCNFLGGGASGIYLSKINGKWKIVRRVGLWIS</sequence>
<dbReference type="AlphaFoldDB" id="A0A4Y8S5Z2"/>
<reference evidence="1 2" key="1">
    <citation type="journal article" date="2017" name="Int. J. Syst. Evol. Microbiol.">
        <title>Mucilaginibacterpsychrotolerans sp. nov., isolated from peatlands.</title>
        <authorList>
            <person name="Deng Y."/>
            <person name="Shen L."/>
            <person name="Xu B."/>
            <person name="Liu Y."/>
            <person name="Gu Z."/>
            <person name="Liu H."/>
            <person name="Zhou Y."/>
        </authorList>
    </citation>
    <scope>NUCLEOTIDE SEQUENCE [LARGE SCALE GENOMIC DNA]</scope>
    <source>
        <strain evidence="1 2">NH7-4</strain>
    </source>
</reference>
<evidence type="ECO:0000313" key="2">
    <source>
        <dbReference type="Proteomes" id="UP000297540"/>
    </source>
</evidence>
<proteinExistence type="predicted"/>
<accession>A0A4Y8S5Z2</accession>
<gene>
    <name evidence="1" type="ORF">E2R66_23710</name>
</gene>
<dbReference type="RefSeq" id="WP_133235696.1">
    <property type="nucleotide sequence ID" value="NZ_SOZE01000037.1"/>
</dbReference>
<name>A0A4Y8S5Z2_9SPHI</name>